<evidence type="ECO:0000259" key="12">
    <source>
        <dbReference type="PROSITE" id="PS51456"/>
    </source>
</evidence>
<evidence type="ECO:0000256" key="5">
    <source>
        <dbReference type="ARBA" id="ARBA00022741"/>
    </source>
</evidence>
<comment type="caution">
    <text evidence="11">Lacks conserved residue(s) required for the propagation of feature annotation.</text>
</comment>
<evidence type="ECO:0000256" key="11">
    <source>
        <dbReference type="PROSITE-ProRule" id="PRU00782"/>
    </source>
</evidence>
<feature type="domain" description="Myosin motor" evidence="12">
    <location>
        <begin position="1"/>
        <end position="238"/>
    </location>
</feature>
<evidence type="ECO:0000256" key="9">
    <source>
        <dbReference type="ARBA" id="ARBA00023212"/>
    </source>
</evidence>
<dbReference type="Gene3D" id="1.20.120.720">
    <property type="entry name" value="Myosin VI head, motor domain, U50 subdomain"/>
    <property type="match status" value="1"/>
</dbReference>
<evidence type="ECO:0000256" key="2">
    <source>
        <dbReference type="ARBA" id="ARBA00004316"/>
    </source>
</evidence>
<dbReference type="GO" id="GO:0005524">
    <property type="term" value="F:ATP binding"/>
    <property type="evidence" value="ECO:0007669"/>
    <property type="project" value="UniProtKB-KW"/>
</dbReference>
<protein>
    <submittedName>
        <fullName evidence="13">Similar to ninaC: Neither inactivation nor afterpotential protein C (Drosophila melanogaster)</fullName>
    </submittedName>
</protein>
<comment type="similarity">
    <text evidence="11">Belongs to the TRAFAC class myosin-kinesin ATPase superfamily. Myosin family.</text>
</comment>
<dbReference type="GO" id="GO:0004674">
    <property type="term" value="F:protein serine/threonine kinase activity"/>
    <property type="evidence" value="ECO:0007669"/>
    <property type="project" value="TreeGrafter"/>
</dbReference>
<dbReference type="GO" id="GO:0030832">
    <property type="term" value="P:regulation of actin filament length"/>
    <property type="evidence" value="ECO:0007669"/>
    <property type="project" value="TreeGrafter"/>
</dbReference>
<dbReference type="PROSITE" id="PS51456">
    <property type="entry name" value="MYOSIN_MOTOR"/>
    <property type="match status" value="1"/>
</dbReference>
<dbReference type="GO" id="GO:0042995">
    <property type="term" value="C:cell projection"/>
    <property type="evidence" value="ECO:0007669"/>
    <property type="project" value="UniProtKB-SubCell"/>
</dbReference>
<accession>A0A8J2HBR2</accession>
<dbReference type="Pfam" id="PF00063">
    <property type="entry name" value="Myosin_head"/>
    <property type="match status" value="1"/>
</dbReference>
<gene>
    <name evidence="13" type="ORF">HICCMSTLAB_LOCUS4261</name>
</gene>
<proteinExistence type="inferred from homology"/>
<keyword evidence="10" id="KW-0966">Cell projection</keyword>
<keyword evidence="6" id="KW-0067">ATP-binding</keyword>
<reference evidence="13" key="1">
    <citation type="submission" date="2021-04" db="EMBL/GenBank/DDBJ databases">
        <authorList>
            <person name="Chebbi M.A.C M."/>
        </authorList>
    </citation>
    <scope>NUCLEOTIDE SEQUENCE</scope>
</reference>
<name>A0A8J2HBR2_COTCN</name>
<organism evidence="13 14">
    <name type="scientific">Cotesia congregata</name>
    <name type="common">Parasitoid wasp</name>
    <name type="synonym">Apanteles congregatus</name>
    <dbReference type="NCBI Taxonomy" id="51543"/>
    <lineage>
        <taxon>Eukaryota</taxon>
        <taxon>Metazoa</taxon>
        <taxon>Ecdysozoa</taxon>
        <taxon>Arthropoda</taxon>
        <taxon>Hexapoda</taxon>
        <taxon>Insecta</taxon>
        <taxon>Pterygota</taxon>
        <taxon>Neoptera</taxon>
        <taxon>Endopterygota</taxon>
        <taxon>Hymenoptera</taxon>
        <taxon>Apocrita</taxon>
        <taxon>Ichneumonoidea</taxon>
        <taxon>Braconidae</taxon>
        <taxon>Microgastrinae</taxon>
        <taxon>Cotesia</taxon>
    </lineage>
</organism>
<dbReference type="InterPro" id="IPR027417">
    <property type="entry name" value="P-loop_NTPase"/>
</dbReference>
<dbReference type="InterPro" id="IPR052409">
    <property type="entry name" value="Myosin-III_kinase_activity"/>
</dbReference>
<dbReference type="Proteomes" id="UP000786811">
    <property type="component" value="Unassembled WGS sequence"/>
</dbReference>
<evidence type="ECO:0000256" key="3">
    <source>
        <dbReference type="ARBA" id="ARBA00022490"/>
    </source>
</evidence>
<keyword evidence="11" id="KW-0009">Actin-binding</keyword>
<dbReference type="SUPFAM" id="SSF52540">
    <property type="entry name" value="P-loop containing nucleoside triphosphate hydrolases"/>
    <property type="match status" value="1"/>
</dbReference>
<dbReference type="AlphaFoldDB" id="A0A8J2HBR2"/>
<keyword evidence="9" id="KW-0206">Cytoskeleton</keyword>
<comment type="subcellular location">
    <subcellularLocation>
        <location evidence="2">Cell projection</location>
    </subcellularLocation>
    <subcellularLocation>
        <location evidence="1">Cytoplasm</location>
        <location evidence="1">Cytoskeleton</location>
    </subcellularLocation>
</comment>
<dbReference type="PANTHER" id="PTHR46256:SF2">
    <property type="entry name" value="NEITHER INACTIVATION NOR AFTERPOTENTIAL PROTEIN C"/>
    <property type="match status" value="1"/>
</dbReference>
<keyword evidence="7 11" id="KW-0518">Myosin</keyword>
<dbReference type="PANTHER" id="PTHR46256">
    <property type="entry name" value="AGAP011099-PA"/>
    <property type="match status" value="1"/>
</dbReference>
<evidence type="ECO:0000256" key="6">
    <source>
        <dbReference type="ARBA" id="ARBA00022840"/>
    </source>
</evidence>
<keyword evidence="3" id="KW-0963">Cytoplasm</keyword>
<dbReference type="GO" id="GO:0003779">
    <property type="term" value="F:actin binding"/>
    <property type="evidence" value="ECO:0007669"/>
    <property type="project" value="UniProtKB-KW"/>
</dbReference>
<evidence type="ECO:0000256" key="1">
    <source>
        <dbReference type="ARBA" id="ARBA00004245"/>
    </source>
</evidence>
<keyword evidence="8" id="KW-0505">Motor protein</keyword>
<dbReference type="GO" id="GO:0000146">
    <property type="term" value="F:microfilament motor activity"/>
    <property type="evidence" value="ECO:0007669"/>
    <property type="project" value="TreeGrafter"/>
</dbReference>
<evidence type="ECO:0000256" key="4">
    <source>
        <dbReference type="ARBA" id="ARBA00022737"/>
    </source>
</evidence>
<dbReference type="InterPro" id="IPR001609">
    <property type="entry name" value="Myosin_head_motor_dom-like"/>
</dbReference>
<keyword evidence="4" id="KW-0677">Repeat</keyword>
<evidence type="ECO:0000256" key="8">
    <source>
        <dbReference type="ARBA" id="ARBA00023175"/>
    </source>
</evidence>
<dbReference type="Gene3D" id="3.40.850.10">
    <property type="entry name" value="Kinesin motor domain"/>
    <property type="match status" value="1"/>
</dbReference>
<dbReference type="EMBL" id="CAJNRD030001118">
    <property type="protein sequence ID" value="CAG5085046.1"/>
    <property type="molecule type" value="Genomic_DNA"/>
</dbReference>
<comment type="caution">
    <text evidence="13">The sequence shown here is derived from an EMBL/GenBank/DDBJ whole genome shotgun (WGS) entry which is preliminary data.</text>
</comment>
<dbReference type="Gene3D" id="1.20.58.530">
    <property type="match status" value="1"/>
</dbReference>
<evidence type="ECO:0000256" key="7">
    <source>
        <dbReference type="ARBA" id="ARBA00023123"/>
    </source>
</evidence>
<dbReference type="InterPro" id="IPR036961">
    <property type="entry name" value="Kinesin_motor_dom_sf"/>
</dbReference>
<keyword evidence="5" id="KW-0547">Nucleotide-binding</keyword>
<evidence type="ECO:0000313" key="14">
    <source>
        <dbReference type="Proteomes" id="UP000786811"/>
    </source>
</evidence>
<dbReference type="GO" id="GO:0016459">
    <property type="term" value="C:myosin complex"/>
    <property type="evidence" value="ECO:0007669"/>
    <property type="project" value="UniProtKB-KW"/>
</dbReference>
<evidence type="ECO:0000313" key="13">
    <source>
        <dbReference type="EMBL" id="CAG5085046.1"/>
    </source>
</evidence>
<keyword evidence="14" id="KW-1185">Reference proteome</keyword>
<sequence length="238" mass="27731">MNKKYGIFQIIDQASRQSEDVQCIVKKFEYYKGNSHVKILSSHEFSVAHYTGKVNYDIADIVERNRDFVSPEMINTMRLSTLHLIKQMFFGKLSRTGNLISESNLVDNPKKNEIHKNLMPLKLNKNRVIPKDQYSQTKKMRSCTSTFRNVCLEILNNLSVSQKNIGIHFIRCIRADLKKEPWGFNEYIVKQQVKALGVIETACTRQEGYAYRIPFQEFLRRYVISSSLSYINSCYFSG</sequence>
<dbReference type="OrthoDB" id="6108017at2759"/>
<evidence type="ECO:0000256" key="10">
    <source>
        <dbReference type="ARBA" id="ARBA00023273"/>
    </source>
</evidence>